<reference evidence="1 2" key="1">
    <citation type="submission" date="2006-02" db="EMBL/GenBank/DDBJ databases">
        <authorList>
            <person name="Amann R."/>
            <person name="Ferriera S."/>
            <person name="Johnson J."/>
            <person name="Kravitz S."/>
            <person name="Halpern A."/>
            <person name="Remington K."/>
            <person name="Beeson K."/>
            <person name="Tran B."/>
            <person name="Rogers Y.-H."/>
            <person name="Friedman R."/>
            <person name="Venter J.C."/>
        </authorList>
    </citation>
    <scope>NUCLEOTIDE SEQUENCE [LARGE SCALE GENOMIC DNA]</scope>
    <source>
        <strain evidence="1 2">DSM 3645</strain>
    </source>
</reference>
<organism evidence="1 2">
    <name type="scientific">Blastopirellula marina DSM 3645</name>
    <dbReference type="NCBI Taxonomy" id="314230"/>
    <lineage>
        <taxon>Bacteria</taxon>
        <taxon>Pseudomonadati</taxon>
        <taxon>Planctomycetota</taxon>
        <taxon>Planctomycetia</taxon>
        <taxon>Pirellulales</taxon>
        <taxon>Pirellulaceae</taxon>
        <taxon>Blastopirellula</taxon>
    </lineage>
</organism>
<accession>A3ZW46</accession>
<protein>
    <submittedName>
        <fullName evidence="1">Uncharacterized protein</fullName>
    </submittedName>
</protein>
<evidence type="ECO:0000313" key="1">
    <source>
        <dbReference type="EMBL" id="EAQ79544.1"/>
    </source>
</evidence>
<comment type="caution">
    <text evidence="1">The sequence shown here is derived from an EMBL/GenBank/DDBJ whole genome shotgun (WGS) entry which is preliminary data.</text>
</comment>
<proteinExistence type="predicted"/>
<sequence>MRKTQVDPFVTILTFRQVVIGRR</sequence>
<dbReference type="HOGENOM" id="CLU_3422748_0_0_0"/>
<name>A3ZW46_9BACT</name>
<dbReference type="Proteomes" id="UP000004358">
    <property type="component" value="Unassembled WGS sequence"/>
</dbReference>
<dbReference type="AlphaFoldDB" id="A3ZW46"/>
<evidence type="ECO:0000313" key="2">
    <source>
        <dbReference type="Proteomes" id="UP000004358"/>
    </source>
</evidence>
<gene>
    <name evidence="1" type="ORF">DSM3645_03673</name>
</gene>
<dbReference type="EMBL" id="AANZ01000014">
    <property type="protein sequence ID" value="EAQ79544.1"/>
    <property type="molecule type" value="Genomic_DNA"/>
</dbReference>
<dbReference type="STRING" id="314230.DSM3645_03673"/>